<accession>A0ABW3UZ44</accession>
<proteinExistence type="predicted"/>
<evidence type="ECO:0000313" key="1">
    <source>
        <dbReference type="EMBL" id="MFD1224935.1"/>
    </source>
</evidence>
<sequence>MHPIWFRDDEHERFYVQMLDAEKCSDGYHRALFYTLGISRETRSHIRDLYDFSNGGIKPEGLSAPWQTGGTIRVCRLAFNLWNGWTEAGDERYSTPHELFDCSDAPYFFEAIRLRYPDYCQSNERTIKRLAEQNR</sequence>
<dbReference type="EMBL" id="JBHTLU010000053">
    <property type="protein sequence ID" value="MFD1224935.1"/>
    <property type="molecule type" value="Genomic_DNA"/>
</dbReference>
<keyword evidence="2" id="KW-1185">Reference proteome</keyword>
<protein>
    <submittedName>
        <fullName evidence="1">DUF6075 family protein</fullName>
    </submittedName>
</protein>
<evidence type="ECO:0000313" key="2">
    <source>
        <dbReference type="Proteomes" id="UP001597180"/>
    </source>
</evidence>
<organism evidence="1 2">
    <name type="scientific">Paenibacillus vulneris</name>
    <dbReference type="NCBI Taxonomy" id="1133364"/>
    <lineage>
        <taxon>Bacteria</taxon>
        <taxon>Bacillati</taxon>
        <taxon>Bacillota</taxon>
        <taxon>Bacilli</taxon>
        <taxon>Bacillales</taxon>
        <taxon>Paenibacillaceae</taxon>
        <taxon>Paenibacillus</taxon>
    </lineage>
</organism>
<dbReference type="RefSeq" id="WP_345592576.1">
    <property type="nucleotide sequence ID" value="NZ_BAABJG010000035.1"/>
</dbReference>
<dbReference type="Proteomes" id="UP001597180">
    <property type="component" value="Unassembled WGS sequence"/>
</dbReference>
<reference evidence="2" key="1">
    <citation type="journal article" date="2019" name="Int. J. Syst. Evol. Microbiol.">
        <title>The Global Catalogue of Microorganisms (GCM) 10K type strain sequencing project: providing services to taxonomists for standard genome sequencing and annotation.</title>
        <authorList>
            <consortium name="The Broad Institute Genomics Platform"/>
            <consortium name="The Broad Institute Genome Sequencing Center for Infectious Disease"/>
            <person name="Wu L."/>
            <person name="Ma J."/>
        </authorList>
    </citation>
    <scope>NUCLEOTIDE SEQUENCE [LARGE SCALE GENOMIC DNA]</scope>
    <source>
        <strain evidence="2">CCUG 53270</strain>
    </source>
</reference>
<dbReference type="Pfam" id="PF19552">
    <property type="entry name" value="DUF6075"/>
    <property type="match status" value="1"/>
</dbReference>
<gene>
    <name evidence="1" type="ORF">ACFQ4B_32975</name>
</gene>
<comment type="caution">
    <text evidence="1">The sequence shown here is derived from an EMBL/GenBank/DDBJ whole genome shotgun (WGS) entry which is preliminary data.</text>
</comment>
<name>A0ABW3UZ44_9BACL</name>
<dbReference type="InterPro" id="IPR045721">
    <property type="entry name" value="DUF6075"/>
</dbReference>